<dbReference type="InterPro" id="IPR011234">
    <property type="entry name" value="Fumarylacetoacetase-like_C"/>
</dbReference>
<dbReference type="EMBL" id="JACHKZ010000002">
    <property type="protein sequence ID" value="MBB6576546.1"/>
    <property type="molecule type" value="Genomic_DNA"/>
</dbReference>
<organism evidence="3 4">
    <name type="scientific">Comamonas odontotermitis</name>
    <dbReference type="NCBI Taxonomy" id="379895"/>
    <lineage>
        <taxon>Bacteria</taxon>
        <taxon>Pseudomonadati</taxon>
        <taxon>Pseudomonadota</taxon>
        <taxon>Betaproteobacteria</taxon>
        <taxon>Burkholderiales</taxon>
        <taxon>Comamonadaceae</taxon>
        <taxon>Comamonas</taxon>
    </lineage>
</organism>
<evidence type="ECO:0000256" key="1">
    <source>
        <dbReference type="ARBA" id="ARBA00023239"/>
    </source>
</evidence>
<evidence type="ECO:0000313" key="4">
    <source>
        <dbReference type="Proteomes" id="UP000562492"/>
    </source>
</evidence>
<dbReference type="PANTHER" id="PTHR30143">
    <property type="entry name" value="ACID HYDRATASE"/>
    <property type="match status" value="1"/>
</dbReference>
<dbReference type="Gene3D" id="3.90.850.10">
    <property type="entry name" value="Fumarylacetoacetase-like, C-terminal domain"/>
    <property type="match status" value="1"/>
</dbReference>
<name>A0ABR6RBP1_9BURK</name>
<dbReference type="Pfam" id="PF01557">
    <property type="entry name" value="FAA_hydrolase"/>
    <property type="match status" value="1"/>
</dbReference>
<proteinExistence type="predicted"/>
<gene>
    <name evidence="3" type="ORF">HNP33_000594</name>
</gene>
<dbReference type="PANTHER" id="PTHR30143:SF0">
    <property type="entry name" value="2-KETO-4-PENTENOATE HYDRATASE"/>
    <property type="match status" value="1"/>
</dbReference>
<dbReference type="InterPro" id="IPR050772">
    <property type="entry name" value="Hydratase-Decarb/MhpD_sf"/>
</dbReference>
<dbReference type="SUPFAM" id="SSF56529">
    <property type="entry name" value="FAH"/>
    <property type="match status" value="1"/>
</dbReference>
<dbReference type="InterPro" id="IPR036663">
    <property type="entry name" value="Fumarylacetoacetase_C_sf"/>
</dbReference>
<protein>
    <recommendedName>
        <fullName evidence="2">Fumarylacetoacetase-like C-terminal domain-containing protein</fullName>
    </recommendedName>
</protein>
<reference evidence="3 4" key="1">
    <citation type="submission" date="2020-08" db="EMBL/GenBank/DDBJ databases">
        <title>Functional genomics of gut bacteria from endangered species of beetles.</title>
        <authorList>
            <person name="Carlos-Shanley C."/>
        </authorList>
    </citation>
    <scope>NUCLEOTIDE SEQUENCE [LARGE SCALE GENOMIC DNA]</scope>
    <source>
        <strain evidence="3 4">S00124</strain>
    </source>
</reference>
<evidence type="ECO:0000313" key="3">
    <source>
        <dbReference type="EMBL" id="MBB6576546.1"/>
    </source>
</evidence>
<dbReference type="Proteomes" id="UP000562492">
    <property type="component" value="Unassembled WGS sequence"/>
</dbReference>
<accession>A0ABR6RBP1</accession>
<keyword evidence="1" id="KW-0456">Lyase</keyword>
<feature type="domain" description="Fumarylacetoacetase-like C-terminal" evidence="2">
    <location>
        <begin position="108"/>
        <end position="262"/>
    </location>
</feature>
<sequence>MKAFSAMFHFDTPSTFEPGLLAQALQQATAAGSALDAAAWPQGLSAGDVLGVHQARAHRWGDTDRAPLYWKSGGPGRSQPLAHAPLPPQGVHGAGAYLGSTAFLMRGVEAEIALRIACDVDAAAAAHLDEDAAALVDAMAVSIEIVDSRWQQQLQAPEALKAADLLCHGALVLGGWQPYHPRNWAEQRCSVQIGNQPQVVRQGSHSLQDPAWLLPEWLRHATRHFGTVQAGTVVTTGSWCGLLQATKGEAIRVHFDGVGEAVVQL</sequence>
<comment type="caution">
    <text evidence="3">The sequence shown here is derived from an EMBL/GenBank/DDBJ whole genome shotgun (WGS) entry which is preliminary data.</text>
</comment>
<evidence type="ECO:0000259" key="2">
    <source>
        <dbReference type="Pfam" id="PF01557"/>
    </source>
</evidence>
<keyword evidence="4" id="KW-1185">Reference proteome</keyword>